<sequence>MIQWSQSTSVFESPPPSAERSGARERGIPGGGPVANARAELLSVHGDQEVVRDRREAPVSRTRAGDRARVDADEAVVRPRLPSLSLVPRVPPRRDAVDEVVLVARVGAAKVPGRQVARVRGRRGARVEALLAVLVRRVALKGHVARHVVVGEAAPLVAKGHDVRDDVVHGLAVRRRAAAAELDPVPVRLVLGPDAPAVEAVLEHDAVQDGDGGAELPRETCWSTSKQRGRGVGPMFKSAPAHAPASEPHFGLSVGKRGALIRYYLPKIDAVVRVVPEACAADDVAISRSLLQRDSIGAAPVLARVVVEVRVQEDDLGVGDVVLQVHAGLVVGVRRDALKVVVGRVLDVEAVGSPGERQVVEPPVVGAADVEDAPLRAREGALVLLDGRPKEVVAIQDDLLAVVGTHRVRGAGRAALAERDVLRWLVVAAADADRVAGAGGIDGVLDRRVGRADGAAPAARSVGGNEDISRQDCRSRGD</sequence>
<keyword evidence="3" id="KW-1185">Reference proteome</keyword>
<comment type="caution">
    <text evidence="2">The sequence shown here is derived from an EMBL/GenBank/DDBJ whole genome shotgun (WGS) entry which is preliminary data.</text>
</comment>
<feature type="region of interest" description="Disordered" evidence="1">
    <location>
        <begin position="454"/>
        <end position="478"/>
    </location>
</feature>
<evidence type="ECO:0000313" key="2">
    <source>
        <dbReference type="EMBL" id="TKW59965.1"/>
    </source>
</evidence>
<dbReference type="EMBL" id="PJEX01000003">
    <property type="protein sequence ID" value="TKW59965.1"/>
    <property type="molecule type" value="Genomic_DNA"/>
</dbReference>
<feature type="region of interest" description="Disordered" evidence="1">
    <location>
        <begin position="1"/>
        <end position="67"/>
    </location>
</feature>
<feature type="compositionally biased region" description="Polar residues" evidence="1">
    <location>
        <begin position="1"/>
        <end position="11"/>
    </location>
</feature>
<protein>
    <submittedName>
        <fullName evidence="2">Uncharacterized protein</fullName>
    </submittedName>
</protein>
<evidence type="ECO:0000313" key="3">
    <source>
        <dbReference type="Proteomes" id="UP000310108"/>
    </source>
</evidence>
<dbReference type="AlphaFoldDB" id="A0A4U6XVA6"/>
<name>A0A4U6XVA6_9PEZI</name>
<accession>A0A4U6XVA6</accession>
<gene>
    <name evidence="2" type="ORF">CTA1_10057</name>
</gene>
<evidence type="ECO:0000256" key="1">
    <source>
        <dbReference type="SAM" id="MobiDB-lite"/>
    </source>
</evidence>
<organism evidence="2 3">
    <name type="scientific">Colletotrichum tanaceti</name>
    <dbReference type="NCBI Taxonomy" id="1306861"/>
    <lineage>
        <taxon>Eukaryota</taxon>
        <taxon>Fungi</taxon>
        <taxon>Dikarya</taxon>
        <taxon>Ascomycota</taxon>
        <taxon>Pezizomycotina</taxon>
        <taxon>Sordariomycetes</taxon>
        <taxon>Hypocreomycetidae</taxon>
        <taxon>Glomerellales</taxon>
        <taxon>Glomerellaceae</taxon>
        <taxon>Colletotrichum</taxon>
        <taxon>Colletotrichum destructivum species complex</taxon>
    </lineage>
</organism>
<dbReference type="Proteomes" id="UP000310108">
    <property type="component" value="Unassembled WGS sequence"/>
</dbReference>
<proteinExistence type="predicted"/>
<feature type="compositionally biased region" description="Basic and acidic residues" evidence="1">
    <location>
        <begin position="467"/>
        <end position="478"/>
    </location>
</feature>
<feature type="region of interest" description="Disordered" evidence="1">
    <location>
        <begin position="224"/>
        <end position="243"/>
    </location>
</feature>
<feature type="compositionally biased region" description="Basic and acidic residues" evidence="1">
    <location>
        <begin position="46"/>
        <end position="67"/>
    </location>
</feature>
<reference evidence="2 3" key="1">
    <citation type="journal article" date="2019" name="PLoS ONE">
        <title>Comparative genome analysis indicates high evolutionary potential of pathogenicity genes in Colletotrichum tanaceti.</title>
        <authorList>
            <person name="Lelwala R.V."/>
            <person name="Korhonen P.K."/>
            <person name="Young N.D."/>
            <person name="Scott J.B."/>
            <person name="Ades P.A."/>
            <person name="Gasser R.B."/>
            <person name="Taylor P.W.J."/>
        </authorList>
    </citation>
    <scope>NUCLEOTIDE SEQUENCE [LARGE SCALE GENOMIC DNA]</scope>
    <source>
        <strain evidence="2">BRIP57314</strain>
    </source>
</reference>